<feature type="transmembrane region" description="Helical" evidence="8">
    <location>
        <begin position="165"/>
        <end position="185"/>
    </location>
</feature>
<dbReference type="RefSeq" id="WP_077210082.1">
    <property type="nucleotide sequence ID" value="NZ_JADPQA010000003.1"/>
</dbReference>
<protein>
    <submittedName>
        <fullName evidence="9">DUF2029 domain-containing protein</fullName>
    </submittedName>
</protein>
<evidence type="ECO:0000256" key="4">
    <source>
        <dbReference type="ARBA" id="ARBA00022692"/>
    </source>
</evidence>
<evidence type="ECO:0000256" key="3">
    <source>
        <dbReference type="ARBA" id="ARBA00022679"/>
    </source>
</evidence>
<keyword evidence="3" id="KW-0808">Transferase</keyword>
<evidence type="ECO:0000256" key="8">
    <source>
        <dbReference type="SAM" id="Phobius"/>
    </source>
</evidence>
<proteinExistence type="inferred from homology"/>
<evidence type="ECO:0000256" key="1">
    <source>
        <dbReference type="ARBA" id="ARBA00004651"/>
    </source>
</evidence>
<feature type="transmembrane region" description="Helical" evidence="8">
    <location>
        <begin position="278"/>
        <end position="311"/>
    </location>
</feature>
<feature type="transmembrane region" description="Helical" evidence="8">
    <location>
        <begin position="354"/>
        <end position="372"/>
    </location>
</feature>
<keyword evidence="5 8" id="KW-1133">Transmembrane helix</keyword>
<dbReference type="STRING" id="1686286.GCA_900092335_02296"/>
<keyword evidence="4 8" id="KW-0812">Transmembrane</keyword>
<dbReference type="GeneID" id="79853891"/>
<keyword evidence="6 8" id="KW-0472">Membrane</keyword>
<dbReference type="GO" id="GO:0005886">
    <property type="term" value="C:plasma membrane"/>
    <property type="evidence" value="ECO:0007669"/>
    <property type="project" value="UniProtKB-SubCell"/>
</dbReference>
<gene>
    <name evidence="9" type="ORF">EJK80_01045</name>
</gene>
<organism evidence="9 10">
    <name type="scientific">Corynebacterium phoceense</name>
    <dbReference type="NCBI Taxonomy" id="1686286"/>
    <lineage>
        <taxon>Bacteria</taxon>
        <taxon>Bacillati</taxon>
        <taxon>Actinomycetota</taxon>
        <taxon>Actinomycetes</taxon>
        <taxon>Mycobacteriales</taxon>
        <taxon>Corynebacteriaceae</taxon>
        <taxon>Corynebacterium</taxon>
    </lineage>
</organism>
<evidence type="ECO:0000313" key="9">
    <source>
        <dbReference type="EMBL" id="TQE44694.1"/>
    </source>
</evidence>
<evidence type="ECO:0000256" key="2">
    <source>
        <dbReference type="ARBA" id="ARBA00022475"/>
    </source>
</evidence>
<feature type="transmembrane region" description="Helical" evidence="8">
    <location>
        <begin position="136"/>
        <end position="153"/>
    </location>
</feature>
<keyword evidence="2" id="KW-1003">Cell membrane</keyword>
<dbReference type="GO" id="GO:0016758">
    <property type="term" value="F:hexosyltransferase activity"/>
    <property type="evidence" value="ECO:0007669"/>
    <property type="project" value="InterPro"/>
</dbReference>
<dbReference type="Proteomes" id="UP000318080">
    <property type="component" value="Unassembled WGS sequence"/>
</dbReference>
<dbReference type="Pfam" id="PF09594">
    <property type="entry name" value="GT87"/>
    <property type="match status" value="1"/>
</dbReference>
<evidence type="ECO:0000313" key="10">
    <source>
        <dbReference type="Proteomes" id="UP000318080"/>
    </source>
</evidence>
<dbReference type="AlphaFoldDB" id="A0A540RBA8"/>
<feature type="transmembrane region" description="Helical" evidence="8">
    <location>
        <begin position="85"/>
        <end position="108"/>
    </location>
</feature>
<dbReference type="InterPro" id="IPR018584">
    <property type="entry name" value="GT87"/>
</dbReference>
<name>A0A540RBA8_9CORY</name>
<feature type="transmembrane region" description="Helical" evidence="8">
    <location>
        <begin position="192"/>
        <end position="209"/>
    </location>
</feature>
<evidence type="ECO:0000256" key="5">
    <source>
        <dbReference type="ARBA" id="ARBA00022989"/>
    </source>
</evidence>
<comment type="subcellular location">
    <subcellularLocation>
        <location evidence="1">Cell membrane</location>
        <topology evidence="1">Multi-pass membrane protein</topology>
    </subcellularLocation>
</comment>
<comment type="caution">
    <text evidence="9">The sequence shown here is derived from an EMBL/GenBank/DDBJ whole genome shotgun (WGS) entry which is preliminary data.</text>
</comment>
<evidence type="ECO:0000256" key="6">
    <source>
        <dbReference type="ARBA" id="ARBA00023136"/>
    </source>
</evidence>
<dbReference type="EMBL" id="VHIR01000001">
    <property type="protein sequence ID" value="TQE44694.1"/>
    <property type="molecule type" value="Genomic_DNA"/>
</dbReference>
<feature type="transmembrane region" description="Helical" evidence="8">
    <location>
        <begin position="253"/>
        <end position="271"/>
    </location>
</feature>
<keyword evidence="10" id="KW-1185">Reference proteome</keyword>
<comment type="similarity">
    <text evidence="7">Belongs to the glycosyltransferase 87 family.</text>
</comment>
<accession>A0A540RBA8</accession>
<sequence length="395" mass="43685">MIVLAWLALAAALLFATVDAGALLRGEGLAWHHHIDLLVYQAGGHAALSGETYYDQVFAVDGTQLPFTYPPFAALVFTPLAPLPWQLAALAWNAATLAALWWCIRLLVRDPRTALLLTAAAAWTEPLTENLSFAQINVFLAALVLSDALFISVHPSPSVARWRGWLTGVAMAIKLTPAVFLAYFFARRDWRGVAGGIGSFVACSVVGLLPRPENSVEYWTATLRDSERIGALAYAGNQSLRGFVERLGLGEGWWLMGVAVLGVVLAVALFIRLREPAALVLVTSLAALLGSPVSWSHHFVWCVLLAVFFTARQNWWLAVPTWIVLFARGHWLVPHAHDFEYGWSWWQMLPGNDYLAWGGVLALCAALAPQFFERRQARRDHGPTQHRDLLHEPQR</sequence>
<evidence type="ECO:0000256" key="7">
    <source>
        <dbReference type="ARBA" id="ARBA00024033"/>
    </source>
</evidence>
<reference evidence="9 10" key="1">
    <citation type="submission" date="2019-06" db="EMBL/GenBank/DDBJ databases">
        <title>Draft genome of C. phoceense Strain 272.</title>
        <authorList>
            <person name="Pacheco L.G.C."/>
            <person name="Barberis C.M."/>
            <person name="Almuzara M.N."/>
            <person name="Traglia G.M."/>
            <person name="Santos C.S."/>
            <person name="Rocha D.J.P.G."/>
            <person name="Aguiar E.R.G.R."/>
            <person name="Vay C.A."/>
        </authorList>
    </citation>
    <scope>NUCLEOTIDE SEQUENCE [LARGE SCALE GENOMIC DNA]</scope>
    <source>
        <strain evidence="9 10">272</strain>
    </source>
</reference>